<protein>
    <submittedName>
        <fullName evidence="2">Uma2 family endonuclease</fullName>
    </submittedName>
</protein>
<gene>
    <name evidence="2" type="ORF">H4W80_010710</name>
</gene>
<dbReference type="InterPro" id="IPR012296">
    <property type="entry name" value="Nuclease_put_TT1808"/>
</dbReference>
<keyword evidence="2" id="KW-0255">Endonuclease</keyword>
<keyword evidence="3" id="KW-1185">Reference proteome</keyword>
<name>A0ABR9MJ20_9ACTN</name>
<dbReference type="CDD" id="cd06260">
    <property type="entry name" value="DUF820-like"/>
    <property type="match status" value="1"/>
</dbReference>
<accession>A0ABR9MJ20</accession>
<dbReference type="SUPFAM" id="SSF52980">
    <property type="entry name" value="Restriction endonuclease-like"/>
    <property type="match status" value="1"/>
</dbReference>
<dbReference type="Proteomes" id="UP000633509">
    <property type="component" value="Unassembled WGS sequence"/>
</dbReference>
<dbReference type="EMBL" id="JADBEK010000001">
    <property type="protein sequence ID" value="MBE1592452.1"/>
    <property type="molecule type" value="Genomic_DNA"/>
</dbReference>
<evidence type="ECO:0000259" key="1">
    <source>
        <dbReference type="Pfam" id="PF05685"/>
    </source>
</evidence>
<dbReference type="RefSeq" id="WP_192791981.1">
    <property type="nucleotide sequence ID" value="NZ_JADBEK010000001.1"/>
</dbReference>
<evidence type="ECO:0000313" key="2">
    <source>
        <dbReference type="EMBL" id="MBE1592452.1"/>
    </source>
</evidence>
<keyword evidence="2" id="KW-0540">Nuclease</keyword>
<proteinExistence type="predicted"/>
<dbReference type="Gene3D" id="3.90.1570.10">
    <property type="entry name" value="tt1808, chain A"/>
    <property type="match status" value="1"/>
</dbReference>
<evidence type="ECO:0000313" key="3">
    <source>
        <dbReference type="Proteomes" id="UP000633509"/>
    </source>
</evidence>
<comment type="caution">
    <text evidence="2">The sequence shown here is derived from an EMBL/GenBank/DDBJ whole genome shotgun (WGS) entry which is preliminary data.</text>
</comment>
<dbReference type="GO" id="GO:0004519">
    <property type="term" value="F:endonuclease activity"/>
    <property type="evidence" value="ECO:0007669"/>
    <property type="project" value="UniProtKB-KW"/>
</dbReference>
<dbReference type="InterPro" id="IPR008538">
    <property type="entry name" value="Uma2"/>
</dbReference>
<keyword evidence="2" id="KW-0378">Hydrolase</keyword>
<sequence>MATIDPTAGAFPVAPFTVDDLFKFPDDGNRYELFNGSLVVSPAPTPRHQRVITRLLTILQAAAPPELECLTTVNVSPSNEDFYIPDLVVVPEQVSEAVDLMYAPSDLLLAVEVVSPSSKAHDRATKVAAYAEAGIPLYWRVEPMEGPTVYLYELDGRTYAGPVAYKAGTTVALSSPFPVSFDPAELMRLRSWNP</sequence>
<dbReference type="InterPro" id="IPR011335">
    <property type="entry name" value="Restrct_endonuc-II-like"/>
</dbReference>
<organism evidence="2 3">
    <name type="scientific">Nonomuraea angiospora</name>
    <dbReference type="NCBI Taxonomy" id="46172"/>
    <lineage>
        <taxon>Bacteria</taxon>
        <taxon>Bacillati</taxon>
        <taxon>Actinomycetota</taxon>
        <taxon>Actinomycetes</taxon>
        <taxon>Streptosporangiales</taxon>
        <taxon>Streptosporangiaceae</taxon>
        <taxon>Nonomuraea</taxon>
    </lineage>
</organism>
<feature type="domain" description="Putative restriction endonuclease" evidence="1">
    <location>
        <begin position="19"/>
        <end position="181"/>
    </location>
</feature>
<dbReference type="Pfam" id="PF05685">
    <property type="entry name" value="Uma2"/>
    <property type="match status" value="1"/>
</dbReference>
<dbReference type="PANTHER" id="PTHR35400:SF3">
    <property type="entry name" value="SLL1072 PROTEIN"/>
    <property type="match status" value="1"/>
</dbReference>
<reference evidence="2 3" key="1">
    <citation type="submission" date="2020-10" db="EMBL/GenBank/DDBJ databases">
        <title>Sequencing the genomes of 1000 actinobacteria strains.</title>
        <authorList>
            <person name="Klenk H.-P."/>
        </authorList>
    </citation>
    <scope>NUCLEOTIDE SEQUENCE [LARGE SCALE GENOMIC DNA]</scope>
    <source>
        <strain evidence="2 3">DSM 43173</strain>
    </source>
</reference>
<dbReference type="PANTHER" id="PTHR35400">
    <property type="entry name" value="SLR1083 PROTEIN"/>
    <property type="match status" value="1"/>
</dbReference>